<dbReference type="OrthoDB" id="9766874at2"/>
<dbReference type="RefSeq" id="WP_145197256.1">
    <property type="nucleotide sequence ID" value="NZ_CP036434.1"/>
</dbReference>
<protein>
    <submittedName>
        <fullName evidence="9">UDP-glucose:undecaprenyl-phosphate glucose-1-phosphate transferase</fullName>
        <ecNumber evidence="9">2.7.8.31</ecNumber>
    </submittedName>
</protein>
<dbReference type="InterPro" id="IPR003362">
    <property type="entry name" value="Bact_transf"/>
</dbReference>
<accession>A0A518ERQ6</accession>
<evidence type="ECO:0000259" key="8">
    <source>
        <dbReference type="Pfam" id="PF02397"/>
    </source>
</evidence>
<dbReference type="InterPro" id="IPR017475">
    <property type="entry name" value="EPS_sugar_tfrase"/>
</dbReference>
<feature type="transmembrane region" description="Helical" evidence="7">
    <location>
        <begin position="12"/>
        <end position="38"/>
    </location>
</feature>
<comment type="similarity">
    <text evidence="2">Belongs to the bacterial sugar transferase family.</text>
</comment>
<evidence type="ECO:0000313" key="9">
    <source>
        <dbReference type="EMBL" id="QDV06781.1"/>
    </source>
</evidence>
<evidence type="ECO:0000256" key="7">
    <source>
        <dbReference type="SAM" id="Phobius"/>
    </source>
</evidence>
<reference evidence="9 10" key="1">
    <citation type="submission" date="2019-02" db="EMBL/GenBank/DDBJ databases">
        <title>Deep-cultivation of Planctomycetes and their phenomic and genomic characterization uncovers novel biology.</title>
        <authorList>
            <person name="Wiegand S."/>
            <person name="Jogler M."/>
            <person name="Boedeker C."/>
            <person name="Pinto D."/>
            <person name="Vollmers J."/>
            <person name="Rivas-Marin E."/>
            <person name="Kohn T."/>
            <person name="Peeters S.H."/>
            <person name="Heuer A."/>
            <person name="Rast P."/>
            <person name="Oberbeckmann S."/>
            <person name="Bunk B."/>
            <person name="Jeske O."/>
            <person name="Meyerdierks A."/>
            <person name="Storesund J.E."/>
            <person name="Kallscheuer N."/>
            <person name="Luecker S."/>
            <person name="Lage O.M."/>
            <person name="Pohl T."/>
            <person name="Merkel B.J."/>
            <person name="Hornburger P."/>
            <person name="Mueller R.-W."/>
            <person name="Bruemmer F."/>
            <person name="Labrenz M."/>
            <person name="Spormann A.M."/>
            <person name="Op den Camp H."/>
            <person name="Overmann J."/>
            <person name="Amann R."/>
            <person name="Jetten M.S.M."/>
            <person name="Mascher T."/>
            <person name="Medema M.H."/>
            <person name="Devos D.P."/>
            <person name="Kaster A.-K."/>
            <person name="Ovreas L."/>
            <person name="Rohde M."/>
            <person name="Galperin M.Y."/>
            <person name="Jogler C."/>
        </authorList>
    </citation>
    <scope>NUCLEOTIDE SEQUENCE [LARGE SCALE GENOMIC DNA]</scope>
    <source>
        <strain evidence="9 10">Poly30</strain>
    </source>
</reference>
<name>A0A518ERQ6_9BACT</name>
<dbReference type="EMBL" id="CP036434">
    <property type="protein sequence ID" value="QDV06781.1"/>
    <property type="molecule type" value="Genomic_DNA"/>
</dbReference>
<feature type="transmembrane region" description="Helical" evidence="7">
    <location>
        <begin position="129"/>
        <end position="148"/>
    </location>
</feature>
<dbReference type="GO" id="GO:0016020">
    <property type="term" value="C:membrane"/>
    <property type="evidence" value="ECO:0007669"/>
    <property type="project" value="UniProtKB-SubCell"/>
</dbReference>
<evidence type="ECO:0000256" key="4">
    <source>
        <dbReference type="ARBA" id="ARBA00022692"/>
    </source>
</evidence>
<keyword evidence="6 7" id="KW-0472">Membrane</keyword>
<comment type="subcellular location">
    <subcellularLocation>
        <location evidence="1">Membrane</location>
        <topology evidence="1">Multi-pass membrane protein</topology>
    </subcellularLocation>
</comment>
<dbReference type="EC" id="2.7.8.31" evidence="9"/>
<sequence length="534" mass="59280">MSAAGTILRRNFEPLVLSVQVVIDLVVVVMACLLAWWLRETLVASEVLGPVADMARTAGEAIAAAPSDVAAGAGGPSADQLAGAPRYSTPLSDYREVFSITAAVCLVCFHSFGLYSPSKSLLNVEEYKAVTKSSVFAFFVVLVLLFFLRDAALPAEDVRGIYEPLLWLHGAVDLNVEPDELSRLTLLLSFLFILAFMTISRFMSFRVIQRLHQRGIGNRNVLVIGAGWTGRKLQEKFLHVPTLGLNFVGFVDPDPALVGTWIGRGQVLATTDNLKDTLGRHKVGEVFISLPEAKEALVMDLCAQLDALGTPFYVVPRFYHLMSYNVRIENLDSIPLITRTERRESLASLAVKRVFDICVSLFVLLLTLPLFLVIAFVIRRESDGPIFFRQTRIGQGGRPFDMMKFRTMHVANCTDAVAPKSENDPRVTKVGRILRRYSLDELPNFINVIKGEMSVVGPRPEMPFIVETYNAVDRERLRAKPGITGLWQISYARQDAIHSNLDYDLYYIENRSFLLDLVIVALTGFAVAKGTGAF</sequence>
<feature type="transmembrane region" description="Helical" evidence="7">
    <location>
        <begin position="354"/>
        <end position="378"/>
    </location>
</feature>
<dbReference type="GO" id="GO:0089702">
    <property type="term" value="F:undecaprenyl-phosphate glucose phosphotransferase activity"/>
    <property type="evidence" value="ECO:0007669"/>
    <property type="project" value="UniProtKB-EC"/>
</dbReference>
<dbReference type="PANTHER" id="PTHR30576:SF10">
    <property type="entry name" value="SLL5057 PROTEIN"/>
    <property type="match status" value="1"/>
</dbReference>
<keyword evidence="4 7" id="KW-0812">Transmembrane</keyword>
<proteinExistence type="inferred from homology"/>
<keyword evidence="5 7" id="KW-1133">Transmembrane helix</keyword>
<evidence type="ECO:0000313" key="10">
    <source>
        <dbReference type="Proteomes" id="UP000320390"/>
    </source>
</evidence>
<dbReference type="NCBIfam" id="TIGR03025">
    <property type="entry name" value="EPS_sugtrans"/>
    <property type="match status" value="1"/>
</dbReference>
<dbReference type="InterPro" id="IPR036291">
    <property type="entry name" value="NAD(P)-bd_dom_sf"/>
</dbReference>
<organism evidence="9 10">
    <name type="scientific">Saltatorellus ferox</name>
    <dbReference type="NCBI Taxonomy" id="2528018"/>
    <lineage>
        <taxon>Bacteria</taxon>
        <taxon>Pseudomonadati</taxon>
        <taxon>Planctomycetota</taxon>
        <taxon>Planctomycetia</taxon>
        <taxon>Planctomycetia incertae sedis</taxon>
        <taxon>Saltatorellus</taxon>
    </lineage>
</organism>
<gene>
    <name evidence="9" type="primary">wcaJ</name>
    <name evidence="9" type="ORF">Poly30_22960</name>
</gene>
<evidence type="ECO:0000256" key="1">
    <source>
        <dbReference type="ARBA" id="ARBA00004141"/>
    </source>
</evidence>
<dbReference type="Gene3D" id="3.40.50.720">
    <property type="entry name" value="NAD(P)-binding Rossmann-like Domain"/>
    <property type="match status" value="1"/>
</dbReference>
<dbReference type="PANTHER" id="PTHR30576">
    <property type="entry name" value="COLANIC BIOSYNTHESIS UDP-GLUCOSE LIPID CARRIER TRANSFERASE"/>
    <property type="match status" value="1"/>
</dbReference>
<keyword evidence="10" id="KW-1185">Reference proteome</keyword>
<feature type="domain" description="Bacterial sugar transferase" evidence="8">
    <location>
        <begin position="352"/>
        <end position="527"/>
    </location>
</feature>
<dbReference type="AlphaFoldDB" id="A0A518ERQ6"/>
<dbReference type="Proteomes" id="UP000320390">
    <property type="component" value="Chromosome"/>
</dbReference>
<dbReference type="Pfam" id="PF13727">
    <property type="entry name" value="CoA_binding_3"/>
    <property type="match status" value="1"/>
</dbReference>
<dbReference type="Pfam" id="PF02397">
    <property type="entry name" value="Bac_transf"/>
    <property type="match status" value="1"/>
</dbReference>
<evidence type="ECO:0000256" key="5">
    <source>
        <dbReference type="ARBA" id="ARBA00022989"/>
    </source>
</evidence>
<dbReference type="SUPFAM" id="SSF51735">
    <property type="entry name" value="NAD(P)-binding Rossmann-fold domains"/>
    <property type="match status" value="1"/>
</dbReference>
<feature type="transmembrane region" description="Helical" evidence="7">
    <location>
        <begin position="97"/>
        <end position="117"/>
    </location>
</feature>
<feature type="transmembrane region" description="Helical" evidence="7">
    <location>
        <begin position="184"/>
        <end position="204"/>
    </location>
</feature>
<keyword evidence="3 9" id="KW-0808">Transferase</keyword>
<evidence type="ECO:0000256" key="6">
    <source>
        <dbReference type="ARBA" id="ARBA00023136"/>
    </source>
</evidence>
<evidence type="ECO:0000256" key="3">
    <source>
        <dbReference type="ARBA" id="ARBA00022679"/>
    </source>
</evidence>
<evidence type="ECO:0000256" key="2">
    <source>
        <dbReference type="ARBA" id="ARBA00006464"/>
    </source>
</evidence>